<dbReference type="EMBL" id="RDSR01000002">
    <property type="protein sequence ID" value="RNE66983.1"/>
    <property type="molecule type" value="Genomic_DNA"/>
</dbReference>
<feature type="transmembrane region" description="Helical" evidence="1">
    <location>
        <begin position="182"/>
        <end position="200"/>
    </location>
</feature>
<dbReference type="PANTHER" id="PTHR14969">
    <property type="entry name" value="SPHINGOSINE-1-PHOSPHATE PHOSPHOHYDROLASE"/>
    <property type="match status" value="1"/>
</dbReference>
<keyword evidence="4" id="KW-1185">Reference proteome</keyword>
<proteinExistence type="predicted"/>
<dbReference type="InterPro" id="IPR000326">
    <property type="entry name" value="PAP2/HPO"/>
</dbReference>
<feature type="transmembrane region" description="Helical" evidence="1">
    <location>
        <begin position="106"/>
        <end position="129"/>
    </location>
</feature>
<sequence>MSENEKTGDAGEVNDDRFVGKTDLTHWSTRLGQWLAHLVQRVSEMLGPHGAFILILFFGAVVAAMATFGAAKVYDAVTENDGVAGLDKPILHFAISLRSPWLDEVATLYTDLGGTVVMPIIAITAILVLSLRRKSWTPVIVIAGAGIGSLLMTIAGKDLIGRARPALEFAIPPYEHSPSFPSGHTLNATVIAGAIAYVLLLREKKQLTRILTIVVGALFALTIGLSRVYLGHHWFTDVLAAWMLGLAWLALVITAHRLYLTAQRRSRT</sequence>
<gene>
    <name evidence="3" type="ORF">EEJ31_01895</name>
</gene>
<dbReference type="OrthoDB" id="5289372at2"/>
<dbReference type="SMART" id="SM00014">
    <property type="entry name" value="acidPPc"/>
    <property type="match status" value="1"/>
</dbReference>
<dbReference type="AlphaFoldDB" id="A0A3M8LNB2"/>
<organism evidence="3 4">
    <name type="scientific">Cryobacterium tepidiphilum</name>
    <dbReference type="NCBI Taxonomy" id="2486026"/>
    <lineage>
        <taxon>Bacteria</taxon>
        <taxon>Bacillati</taxon>
        <taxon>Actinomycetota</taxon>
        <taxon>Actinomycetes</taxon>
        <taxon>Micrococcales</taxon>
        <taxon>Microbacteriaceae</taxon>
        <taxon>Cryobacterium</taxon>
    </lineage>
</organism>
<evidence type="ECO:0000256" key="1">
    <source>
        <dbReference type="SAM" id="Phobius"/>
    </source>
</evidence>
<protein>
    <submittedName>
        <fullName evidence="3">Phosphatase PAP2 family protein</fullName>
    </submittedName>
</protein>
<keyword evidence="1" id="KW-1133">Transmembrane helix</keyword>
<dbReference type="Pfam" id="PF01569">
    <property type="entry name" value="PAP2"/>
    <property type="match status" value="1"/>
</dbReference>
<accession>A0A3M8LNB2</accession>
<dbReference type="RefSeq" id="WP_123044596.1">
    <property type="nucleotide sequence ID" value="NZ_RDSR01000002.1"/>
</dbReference>
<feature type="transmembrane region" description="Helical" evidence="1">
    <location>
        <begin position="51"/>
        <end position="71"/>
    </location>
</feature>
<dbReference type="PANTHER" id="PTHR14969:SF13">
    <property type="entry name" value="AT30094P"/>
    <property type="match status" value="1"/>
</dbReference>
<dbReference type="SUPFAM" id="SSF48317">
    <property type="entry name" value="Acid phosphatase/Vanadium-dependent haloperoxidase"/>
    <property type="match status" value="1"/>
</dbReference>
<dbReference type="CDD" id="cd03392">
    <property type="entry name" value="PAP2_like_2"/>
    <property type="match status" value="1"/>
</dbReference>
<feature type="transmembrane region" description="Helical" evidence="1">
    <location>
        <begin position="241"/>
        <end position="260"/>
    </location>
</feature>
<dbReference type="Proteomes" id="UP000279859">
    <property type="component" value="Unassembled WGS sequence"/>
</dbReference>
<reference evidence="3 4" key="1">
    <citation type="submission" date="2018-11" db="EMBL/GenBank/DDBJ databases">
        <title>Cryobacterium sp. nov., isolated from rhizosphere soil of lettuce.</title>
        <authorList>
            <person name="Wang Y."/>
        </authorList>
    </citation>
    <scope>NUCLEOTIDE SEQUENCE [LARGE SCALE GENOMIC DNA]</scope>
    <source>
        <strain evidence="3 4">NEAU-85</strain>
    </source>
</reference>
<feature type="transmembrane region" description="Helical" evidence="1">
    <location>
        <begin position="136"/>
        <end position="155"/>
    </location>
</feature>
<evidence type="ECO:0000313" key="3">
    <source>
        <dbReference type="EMBL" id="RNE66983.1"/>
    </source>
</evidence>
<name>A0A3M8LNB2_9MICO</name>
<dbReference type="Gene3D" id="1.20.144.10">
    <property type="entry name" value="Phosphatidic acid phosphatase type 2/haloperoxidase"/>
    <property type="match status" value="1"/>
</dbReference>
<evidence type="ECO:0000313" key="4">
    <source>
        <dbReference type="Proteomes" id="UP000279859"/>
    </source>
</evidence>
<feature type="domain" description="Phosphatidic acid phosphatase type 2/haloperoxidase" evidence="2">
    <location>
        <begin position="138"/>
        <end position="253"/>
    </location>
</feature>
<keyword evidence="1" id="KW-0812">Transmembrane</keyword>
<dbReference type="InterPro" id="IPR036938">
    <property type="entry name" value="PAP2/HPO_sf"/>
</dbReference>
<comment type="caution">
    <text evidence="3">The sequence shown here is derived from an EMBL/GenBank/DDBJ whole genome shotgun (WGS) entry which is preliminary data.</text>
</comment>
<feature type="transmembrane region" description="Helical" evidence="1">
    <location>
        <begin position="207"/>
        <end position="229"/>
    </location>
</feature>
<keyword evidence="1" id="KW-0472">Membrane</keyword>
<evidence type="ECO:0000259" key="2">
    <source>
        <dbReference type="SMART" id="SM00014"/>
    </source>
</evidence>